<accession>A0A0B4G4B3</accession>
<sequence>MSGPWVPDWARQLSAFHEKLAQDFGSIDGQFQIVNIFQKRSESDNYETAVEKFAATCGRDNEIQIGVDRSYLGIDDSGVPELEKITRKRRDYTYSMQLLSQEDLRSGHVPKAKPIYRHLCDWILSEPVLSDWVNSTTRHLQVLTLKPTGDPTSFINSMIASIRDMRQNQTDVFITASYDQHANGTYKRAKFLASLVSQIIYRCPRLFLEITTYQDELRSAIHRANIFWVEWLLWKSLETLLCFPASNQIFCIVHQSQPPESVEAHESLIADLAALTETREVPSKILIIGNTVSDILAEKTAFHTEVNLGQAEAHAELRKDIEQQLELEGQRCSGLVAGLGKHNAGPHLDGINRSPAHPLLSSVP</sequence>
<organism evidence="3 4">
    <name type="scientific">Metarhizium guizhouense (strain ARSEF 977)</name>
    <dbReference type="NCBI Taxonomy" id="1276136"/>
    <lineage>
        <taxon>Eukaryota</taxon>
        <taxon>Fungi</taxon>
        <taxon>Dikarya</taxon>
        <taxon>Ascomycota</taxon>
        <taxon>Pezizomycotina</taxon>
        <taxon>Sordariomycetes</taxon>
        <taxon>Hypocreomycetidae</taxon>
        <taxon>Hypocreales</taxon>
        <taxon>Clavicipitaceae</taxon>
        <taxon>Metarhizium</taxon>
    </lineage>
</organism>
<dbReference type="InterPro" id="IPR056884">
    <property type="entry name" value="NPHP3-like_N"/>
</dbReference>
<dbReference type="HOGENOM" id="CLU_760931_0_0_1"/>
<evidence type="ECO:0000256" key="1">
    <source>
        <dbReference type="ARBA" id="ARBA00022737"/>
    </source>
</evidence>
<gene>
    <name evidence="3" type="ORF">MGU_11220</name>
</gene>
<dbReference type="Proteomes" id="UP000031192">
    <property type="component" value="Unassembled WGS sequence"/>
</dbReference>
<dbReference type="AlphaFoldDB" id="A0A0B4G4B3"/>
<evidence type="ECO:0000313" key="3">
    <source>
        <dbReference type="EMBL" id="KID81425.1"/>
    </source>
</evidence>
<feature type="domain" description="Nephrocystin 3-like N-terminal" evidence="2">
    <location>
        <begin position="120"/>
        <end position="254"/>
    </location>
</feature>
<dbReference type="Pfam" id="PF24883">
    <property type="entry name" value="NPHP3_N"/>
    <property type="match status" value="1"/>
</dbReference>
<keyword evidence="1" id="KW-0677">Repeat</keyword>
<keyword evidence="4" id="KW-1185">Reference proteome</keyword>
<reference evidence="3 4" key="1">
    <citation type="journal article" date="2014" name="Proc. Natl. Acad. Sci. U.S.A.">
        <title>Trajectory and genomic determinants of fungal-pathogen speciation and host adaptation.</title>
        <authorList>
            <person name="Hu X."/>
            <person name="Xiao G."/>
            <person name="Zheng P."/>
            <person name="Shang Y."/>
            <person name="Su Y."/>
            <person name="Zhang X."/>
            <person name="Liu X."/>
            <person name="Zhan S."/>
            <person name="St Leger R.J."/>
            <person name="Wang C."/>
        </authorList>
    </citation>
    <scope>NUCLEOTIDE SEQUENCE [LARGE SCALE GENOMIC DNA]</scope>
    <source>
        <strain evidence="3 4">ARSEF 977</strain>
    </source>
</reference>
<protein>
    <recommendedName>
        <fullName evidence="2">Nephrocystin 3-like N-terminal domain-containing protein</fullName>
    </recommendedName>
</protein>
<evidence type="ECO:0000259" key="2">
    <source>
        <dbReference type="Pfam" id="PF24883"/>
    </source>
</evidence>
<evidence type="ECO:0000313" key="4">
    <source>
        <dbReference type="Proteomes" id="UP000031192"/>
    </source>
</evidence>
<dbReference type="EMBL" id="AZNH01000149">
    <property type="protein sequence ID" value="KID81425.1"/>
    <property type="molecule type" value="Genomic_DNA"/>
</dbReference>
<name>A0A0B4G4B3_METGA</name>
<comment type="caution">
    <text evidence="3">The sequence shown here is derived from an EMBL/GenBank/DDBJ whole genome shotgun (WGS) entry which is preliminary data.</text>
</comment>
<proteinExistence type="predicted"/>